<evidence type="ECO:0000256" key="10">
    <source>
        <dbReference type="RuleBase" id="RU000320"/>
    </source>
</evidence>
<evidence type="ECO:0000256" key="1">
    <source>
        <dbReference type="ARBA" id="ARBA00002378"/>
    </source>
</evidence>
<dbReference type="Pfam" id="PF13244">
    <property type="entry name" value="MbhD"/>
    <property type="match status" value="1"/>
</dbReference>
<dbReference type="NCBIfam" id="NF009288">
    <property type="entry name" value="PRK12648.1"/>
    <property type="match status" value="1"/>
</dbReference>
<dbReference type="PRINTS" id="PR01434">
    <property type="entry name" value="NADHDHGNASE5"/>
</dbReference>
<feature type="transmembrane region" description="Helical" evidence="11">
    <location>
        <begin position="326"/>
        <end position="350"/>
    </location>
</feature>
<dbReference type="PANTHER" id="PTHR43373:SF1">
    <property type="entry name" value="NA(+)_H(+) ANTIPORTER SUBUNIT A"/>
    <property type="match status" value="1"/>
</dbReference>
<keyword evidence="7 11" id="KW-1133">Transmembrane helix</keyword>
<evidence type="ECO:0000313" key="18">
    <source>
        <dbReference type="Proteomes" id="UP000182312"/>
    </source>
</evidence>
<comment type="function">
    <text evidence="1">NDH-1 shuttles electrons from NADH, via FMN and iron-sulfur (Fe-S) centers, to quinones in the respiratory chain. The immediate electron acceptor for the enzyme in this species is believed to be ubiquinone. Couples the redox reaction to proton translocation (for every two electrons transferred, four hydrogen ions are translocated across the cytoplasmic membrane), and thus conserves the redox energy in a proton gradient.</text>
</comment>
<evidence type="ECO:0000256" key="11">
    <source>
        <dbReference type="SAM" id="Phobius"/>
    </source>
</evidence>
<feature type="transmembrane region" description="Helical" evidence="11">
    <location>
        <begin position="610"/>
        <end position="628"/>
    </location>
</feature>
<reference evidence="17 18" key="1">
    <citation type="submission" date="2016-10" db="EMBL/GenBank/DDBJ databases">
        <authorList>
            <person name="de Groot N.N."/>
        </authorList>
    </citation>
    <scope>NUCLEOTIDE SEQUENCE [LARGE SCALE GENOMIC DNA]</scope>
    <source>
        <strain evidence="17 18">CGMCC 1.6117</strain>
    </source>
</reference>
<organism evidence="17 18">
    <name type="scientific">Paracoccus halophilus</name>
    <dbReference type="NCBI Taxonomy" id="376733"/>
    <lineage>
        <taxon>Bacteria</taxon>
        <taxon>Pseudomonadati</taxon>
        <taxon>Pseudomonadota</taxon>
        <taxon>Alphaproteobacteria</taxon>
        <taxon>Rhodobacterales</taxon>
        <taxon>Paracoccaceae</taxon>
        <taxon>Paracoccus</taxon>
    </lineage>
</organism>
<evidence type="ECO:0000313" key="17">
    <source>
        <dbReference type="EMBL" id="SFA45617.1"/>
    </source>
</evidence>
<evidence type="ECO:0000256" key="4">
    <source>
        <dbReference type="ARBA" id="ARBA00022449"/>
    </source>
</evidence>
<feature type="transmembrane region" description="Helical" evidence="11">
    <location>
        <begin position="840"/>
        <end position="861"/>
    </location>
</feature>
<dbReference type="InterPro" id="IPR046806">
    <property type="entry name" value="MrpA_C/MbhE"/>
</dbReference>
<dbReference type="Pfam" id="PF20501">
    <property type="entry name" value="MbhE"/>
    <property type="match status" value="1"/>
</dbReference>
<feature type="transmembrane region" description="Helical" evidence="11">
    <location>
        <begin position="456"/>
        <end position="474"/>
    </location>
</feature>
<evidence type="ECO:0000259" key="15">
    <source>
        <dbReference type="Pfam" id="PF13244"/>
    </source>
</evidence>
<feature type="domain" description="MrpA C-terminal/MbhE" evidence="16">
    <location>
        <begin position="700"/>
        <end position="794"/>
    </location>
</feature>
<dbReference type="AlphaFoldDB" id="A0A1I0T1Q6"/>
<evidence type="ECO:0000256" key="9">
    <source>
        <dbReference type="ARBA" id="ARBA00023136"/>
    </source>
</evidence>
<dbReference type="GO" id="GO:0015297">
    <property type="term" value="F:antiporter activity"/>
    <property type="evidence" value="ECO:0007669"/>
    <property type="project" value="UniProtKB-KW"/>
</dbReference>
<evidence type="ECO:0000256" key="5">
    <source>
        <dbReference type="ARBA" id="ARBA00022475"/>
    </source>
</evidence>
<feature type="transmembrane region" description="Helical" evidence="11">
    <location>
        <begin position="661"/>
        <end position="683"/>
    </location>
</feature>
<feature type="transmembrane region" description="Helical" evidence="11">
    <location>
        <begin position="112"/>
        <end position="129"/>
    </location>
</feature>
<dbReference type="Pfam" id="PF00662">
    <property type="entry name" value="Proton_antipo_N"/>
    <property type="match status" value="1"/>
</dbReference>
<keyword evidence="3" id="KW-0813">Transport</keyword>
<feature type="transmembrane region" description="Helical" evidence="11">
    <location>
        <begin position="167"/>
        <end position="192"/>
    </location>
</feature>
<feature type="domain" description="MrpA C-terminal/MbhD" evidence="15">
    <location>
        <begin position="620"/>
        <end position="684"/>
    </location>
</feature>
<feature type="transmembrane region" description="Helical" evidence="11">
    <location>
        <begin position="6"/>
        <end position="26"/>
    </location>
</feature>
<dbReference type="GO" id="GO:0005886">
    <property type="term" value="C:plasma membrane"/>
    <property type="evidence" value="ECO:0007669"/>
    <property type="project" value="UniProtKB-SubCell"/>
</dbReference>
<evidence type="ECO:0000256" key="6">
    <source>
        <dbReference type="ARBA" id="ARBA00022692"/>
    </source>
</evidence>
<proteinExistence type="predicted"/>
<name>A0A1I0T1Q6_9RHOB</name>
<feature type="domain" description="NADH:quinone oxidoreductase/Mrp antiporter transmembrane" evidence="12">
    <location>
        <begin position="130"/>
        <end position="406"/>
    </location>
</feature>
<feature type="transmembrane region" description="Helical" evidence="11">
    <location>
        <begin position="502"/>
        <end position="526"/>
    </location>
</feature>
<feature type="transmembrane region" description="Helical" evidence="11">
    <location>
        <begin position="635"/>
        <end position="655"/>
    </location>
</feature>
<evidence type="ECO:0000256" key="7">
    <source>
        <dbReference type="ARBA" id="ARBA00022989"/>
    </source>
</evidence>
<evidence type="ECO:0000256" key="3">
    <source>
        <dbReference type="ARBA" id="ARBA00022448"/>
    </source>
</evidence>
<keyword evidence="8" id="KW-0406">Ion transport</keyword>
<dbReference type="InterPro" id="IPR001750">
    <property type="entry name" value="ND/Mrp_TM"/>
</dbReference>
<feature type="transmembrane region" description="Helical" evidence="11">
    <location>
        <begin position="81"/>
        <end position="100"/>
    </location>
</feature>
<evidence type="ECO:0000259" key="12">
    <source>
        <dbReference type="Pfam" id="PF00361"/>
    </source>
</evidence>
<dbReference type="RefSeq" id="WP_052081249.1">
    <property type="nucleotide sequence ID" value="NZ_FOJO01000004.1"/>
</dbReference>
<feature type="domain" description="NADH-Ubiquinone oxidoreductase (complex I) chain 5 N-terminal" evidence="13">
    <location>
        <begin position="67"/>
        <end position="112"/>
    </location>
</feature>
<gene>
    <name evidence="17" type="ORF">SAMN04487972_10461</name>
</gene>
<dbReference type="Proteomes" id="UP000182312">
    <property type="component" value="Unassembled WGS sequence"/>
</dbReference>
<dbReference type="InterPro" id="IPR050616">
    <property type="entry name" value="CPA3_Na-H_Antiporter_A"/>
</dbReference>
<sequence>MVAQNLLLMLVLAPFVAAALAATLPAGARNAQCWLAGLSMAVMLLILGMLYPETTQGRSVSGSLDWIGTIGLELTFRMDGFAWLFMVLVAGIGLLVMLYARYYMASDDSFPRLYACLLAFAGAMAGMILSGNIIMLVVFWELTSFASFLLIGYWYRRQDARDGARMSLIVTASGGLCLLVAMVVLGQIAGSYDLETVLKAGPRITGHALYPVVLALFLLGAFTKSAQLPFHFWLPNAMAAPTPVSAYLHSATMVKAGVFVLLRFHPALGGTDAWFQIVTGFGLATMLLGAVNALFKHDLKGLLAYSTISHLGLITALAGIGTPQALIAAVFHIANHAVFKASLFMAAGIIDHETGTRDMRRLSGLARAMPVTAALAIIASAAMAGVPLLNGFLSKEMFFEATYLWNNGSPLDNAAPYIAVLASAFSAAYSLRFIVKVFFGPDAHDLPRQPHEPHGLMRLPVLVLVAICLLIGILPQQVLGGWLQTASLALIGPDLPEFSLKIWHGVNAPFVMSTIAMGLGVLLYLLPRSQIDTGEDSTRLMRRMDVARQYNRSMDILTIRLPRAALRLLSANGLQAQLRAIVLLALAGGWFALRRLDWNVPLPALGPRELVFGLLWLVGAACAIGAAWQAKYHRFAALILMGGAGLVTCATFVWLSAPDLAVTQLLVEIATTALLLLGLRWLPKRDKEIADDRNLRARGRRFRDLLIALGCGTGATAMALAVLLTAPGAAVGDWFLRNAYVEGGGTNVVNVILVDFRAFDTFGEITVLAVVGLTVYALLRRFRPAPESAERPRLQLDDGEQALEAYLFVPAVIMQWLFAPIIALSAYLFFRGHDLPGGGFAAGVTLAVAFLLQYVAANVRWVEARLTVLPMRWMGAGLTTAAMVGAGSWIFGYPFLTAHAQYLDIPLIGKVPFSTAMLFDFGVFSLVLGAIVLMLIAIAHQSLRVASRPAPAPRETGTEAG</sequence>
<keyword evidence="4" id="KW-0050">Antiport</keyword>
<feature type="transmembrane region" description="Helical" evidence="11">
    <location>
        <begin position="274"/>
        <end position="295"/>
    </location>
</feature>
<dbReference type="Pfam" id="PF00361">
    <property type="entry name" value="Proton_antipo_M"/>
    <property type="match status" value="1"/>
</dbReference>
<feature type="transmembrane region" description="Helical" evidence="11">
    <location>
        <begin position="803"/>
        <end position="828"/>
    </location>
</feature>
<feature type="transmembrane region" description="Helical" evidence="11">
    <location>
        <begin position="873"/>
        <end position="896"/>
    </location>
</feature>
<dbReference type="EMBL" id="FOJO01000004">
    <property type="protein sequence ID" value="SFA45617.1"/>
    <property type="molecule type" value="Genomic_DNA"/>
</dbReference>
<keyword evidence="9 11" id="KW-0472">Membrane</keyword>
<protein>
    <submittedName>
        <fullName evidence="17">Multisubunit potassium/proton antiporter, PhaA subunit /multisubunit potassium/proton antiporter, PhaB subunit</fullName>
    </submittedName>
</protein>
<evidence type="ECO:0000256" key="8">
    <source>
        <dbReference type="ARBA" id="ARBA00023065"/>
    </source>
</evidence>
<feature type="transmembrane region" description="Helical" evidence="11">
    <location>
        <begin position="204"/>
        <end position="223"/>
    </location>
</feature>
<feature type="transmembrane region" description="Helical" evidence="11">
    <location>
        <begin position="244"/>
        <end position="262"/>
    </location>
</feature>
<feature type="transmembrane region" description="Helical" evidence="11">
    <location>
        <begin position="371"/>
        <end position="394"/>
    </location>
</feature>
<feature type="transmembrane region" description="Helical" evidence="11">
    <location>
        <begin position="765"/>
        <end position="782"/>
    </location>
</feature>
<feature type="transmembrane region" description="Helical" evidence="11">
    <location>
        <begin position="568"/>
        <end position="590"/>
    </location>
</feature>
<dbReference type="OrthoDB" id="9811798at2"/>
<comment type="subcellular location">
    <subcellularLocation>
        <location evidence="2">Cell membrane</location>
        <topology evidence="2">Multi-pass membrane protein</topology>
    </subcellularLocation>
    <subcellularLocation>
        <location evidence="10">Membrane</location>
        <topology evidence="10">Multi-pass membrane protein</topology>
    </subcellularLocation>
</comment>
<feature type="transmembrane region" description="Helical" evidence="11">
    <location>
        <begin position="916"/>
        <end position="939"/>
    </location>
</feature>
<feature type="transmembrane region" description="Helical" evidence="11">
    <location>
        <begin position="302"/>
        <end position="320"/>
    </location>
</feature>
<dbReference type="InterPro" id="IPR001516">
    <property type="entry name" value="Proton_antipo_N"/>
</dbReference>
<evidence type="ECO:0000259" key="14">
    <source>
        <dbReference type="Pfam" id="PF04039"/>
    </source>
</evidence>
<dbReference type="Pfam" id="PF04039">
    <property type="entry name" value="MnhB"/>
    <property type="match status" value="1"/>
</dbReference>
<dbReference type="PANTHER" id="PTHR43373">
    <property type="entry name" value="NA(+)/H(+) ANTIPORTER SUBUNIT"/>
    <property type="match status" value="1"/>
</dbReference>
<dbReference type="InterPro" id="IPR025383">
    <property type="entry name" value="MrpA_C/MbhD"/>
</dbReference>
<keyword evidence="6 10" id="KW-0812">Transmembrane</keyword>
<evidence type="ECO:0000259" key="13">
    <source>
        <dbReference type="Pfam" id="PF00662"/>
    </source>
</evidence>
<feature type="domain" description="Na+/H+ antiporter MnhB subunit-related protein" evidence="14">
    <location>
        <begin position="810"/>
        <end position="932"/>
    </location>
</feature>
<dbReference type="GO" id="GO:0006811">
    <property type="term" value="P:monoatomic ion transport"/>
    <property type="evidence" value="ECO:0007669"/>
    <property type="project" value="UniProtKB-KW"/>
</dbReference>
<feature type="transmembrane region" description="Helical" evidence="11">
    <location>
        <begin position="704"/>
        <end position="726"/>
    </location>
</feature>
<accession>A0A1I0T1Q6</accession>
<keyword evidence="5" id="KW-1003">Cell membrane</keyword>
<feature type="transmembrane region" description="Helical" evidence="11">
    <location>
        <begin position="33"/>
        <end position="51"/>
    </location>
</feature>
<evidence type="ECO:0000259" key="16">
    <source>
        <dbReference type="Pfam" id="PF20501"/>
    </source>
</evidence>
<feature type="transmembrane region" description="Helical" evidence="11">
    <location>
        <begin position="135"/>
        <end position="155"/>
    </location>
</feature>
<feature type="transmembrane region" description="Helical" evidence="11">
    <location>
        <begin position="414"/>
        <end position="435"/>
    </location>
</feature>
<dbReference type="InterPro" id="IPR007182">
    <property type="entry name" value="MnhB"/>
</dbReference>
<evidence type="ECO:0000256" key="2">
    <source>
        <dbReference type="ARBA" id="ARBA00004651"/>
    </source>
</evidence>